<reference evidence="2 3" key="1">
    <citation type="submission" date="2020-10" db="EMBL/GenBank/DDBJ databases">
        <title>Phylogeny of dyella-like bacteria.</title>
        <authorList>
            <person name="Fu J."/>
        </authorList>
    </citation>
    <scope>NUCLEOTIDE SEQUENCE [LARGE SCALE GENOMIC DNA]</scope>
    <source>
        <strain evidence="2 3">JP1</strain>
    </source>
</reference>
<evidence type="ECO:0000313" key="2">
    <source>
        <dbReference type="EMBL" id="MFK2899234.1"/>
    </source>
</evidence>
<dbReference type="SUPFAM" id="SSF82171">
    <property type="entry name" value="DPP6 N-terminal domain-like"/>
    <property type="match status" value="1"/>
</dbReference>
<evidence type="ECO:0000313" key="3">
    <source>
        <dbReference type="Proteomes" id="UP001620461"/>
    </source>
</evidence>
<dbReference type="InterPro" id="IPR011042">
    <property type="entry name" value="6-blade_b-propeller_TolB-like"/>
</dbReference>
<feature type="signal peptide" evidence="1">
    <location>
        <begin position="1"/>
        <end position="22"/>
    </location>
</feature>
<evidence type="ECO:0008006" key="4">
    <source>
        <dbReference type="Google" id="ProtNLM"/>
    </source>
</evidence>
<gene>
    <name evidence="2" type="ORF">ISP15_02715</name>
</gene>
<keyword evidence="3" id="KW-1185">Reference proteome</keyword>
<accession>A0ABW8JDZ1</accession>
<dbReference type="Gene3D" id="2.120.10.30">
    <property type="entry name" value="TolB, C-terminal domain"/>
    <property type="match status" value="2"/>
</dbReference>
<dbReference type="Proteomes" id="UP001620461">
    <property type="component" value="Unassembled WGS sequence"/>
</dbReference>
<dbReference type="RefSeq" id="WP_404544815.1">
    <property type="nucleotide sequence ID" value="NZ_JADIKJ010000002.1"/>
</dbReference>
<proteinExistence type="predicted"/>
<name>A0ABW8JDZ1_9GAMM</name>
<dbReference type="EMBL" id="JADIKJ010000002">
    <property type="protein sequence ID" value="MFK2899234.1"/>
    <property type="molecule type" value="Genomic_DNA"/>
</dbReference>
<comment type="caution">
    <text evidence="2">The sequence shown here is derived from an EMBL/GenBank/DDBJ whole genome shotgun (WGS) entry which is preliminary data.</text>
</comment>
<feature type="chain" id="PRO_5045381053" description="WD40 repeat protein" evidence="1">
    <location>
        <begin position="23"/>
        <end position="453"/>
    </location>
</feature>
<sequence>MRSISYVALALAMALPCAAAYADNGTILFTRAVNGSYNGVSTQVGAGLFLIHDNGTSFRQLTPLIANSYYLPSGVAYYQEGPAIGTGTWLTKNFSPDGQYIQYFAGHSSNPAPGGPYPGKYYVADLLTGATHPLFTGTNDNDPPGYGYLAWGPAGSNDIAYTNSTSEIPTSPPCVKLMHPDGSDQHTLWCAPATITIVQGSVPTLAVSQIRWAGNGKSLLAYVSYQPVPLAVPKKPATTPAVGGTGFVALYAVNVQTGAATLVAPDVPDPAFGDISYDGNVVLYQQQDLFHCGDDDLESTGQSLCVKNLTTGKVTSVFPQEQWYIQGDGVWWGQHWYPQALLSPDGSKVAVTMEAQDSPVAQGDLYIVNTDGSGVSRQLTTRPASAPASEGLAWIPVAWSPDGHQLLVNNVSLTGSGQKPSKSSEVHIIALSNGKDWDVTHGYAVDWLKEPCL</sequence>
<organism evidence="2 3">
    <name type="scientific">Dyella jejuensis</name>
    <dbReference type="NCBI Taxonomy" id="1432009"/>
    <lineage>
        <taxon>Bacteria</taxon>
        <taxon>Pseudomonadati</taxon>
        <taxon>Pseudomonadota</taxon>
        <taxon>Gammaproteobacteria</taxon>
        <taxon>Lysobacterales</taxon>
        <taxon>Rhodanobacteraceae</taxon>
        <taxon>Dyella</taxon>
    </lineage>
</organism>
<keyword evidence="1" id="KW-0732">Signal</keyword>
<protein>
    <recommendedName>
        <fullName evidence="4">WD40 repeat protein</fullName>
    </recommendedName>
</protein>
<evidence type="ECO:0000256" key="1">
    <source>
        <dbReference type="SAM" id="SignalP"/>
    </source>
</evidence>